<dbReference type="SUPFAM" id="SSF53448">
    <property type="entry name" value="Nucleotide-diphospho-sugar transferases"/>
    <property type="match status" value="1"/>
</dbReference>
<accession>A0A3A4R2X5</accession>
<feature type="domain" description="Glycosyltransferase 2-like" evidence="8">
    <location>
        <begin position="11"/>
        <end position="147"/>
    </location>
</feature>
<proteinExistence type="predicted"/>
<reference evidence="9 10" key="1">
    <citation type="journal article" date="2017" name="ISME J.">
        <title>Energy and carbon metabolisms in a deep terrestrial subsurface fluid microbial community.</title>
        <authorList>
            <person name="Momper L."/>
            <person name="Jungbluth S.P."/>
            <person name="Lee M.D."/>
            <person name="Amend J.P."/>
        </authorList>
    </citation>
    <scope>NUCLEOTIDE SEQUENCE [LARGE SCALE GENOMIC DNA]</scope>
    <source>
        <strain evidence="9">SURF_26</strain>
    </source>
</reference>
<comment type="caution">
    <text evidence="9">The sequence shown here is derived from an EMBL/GenBank/DDBJ whole genome shotgun (WGS) entry which is preliminary data.</text>
</comment>
<dbReference type="EMBL" id="QZJZ01000085">
    <property type="protein sequence ID" value="RJP57157.1"/>
    <property type="molecule type" value="Genomic_DNA"/>
</dbReference>
<dbReference type="PANTHER" id="PTHR48090:SF1">
    <property type="entry name" value="PROPHAGE BACTOPRENOL GLUCOSYL TRANSFERASE HOMOLOG"/>
    <property type="match status" value="1"/>
</dbReference>
<keyword evidence="2" id="KW-0328">Glycosyltransferase</keyword>
<dbReference type="AlphaFoldDB" id="A0A3A4R2X5"/>
<dbReference type="GO" id="GO:0016757">
    <property type="term" value="F:glycosyltransferase activity"/>
    <property type="evidence" value="ECO:0007669"/>
    <property type="project" value="UniProtKB-KW"/>
</dbReference>
<evidence type="ECO:0000256" key="2">
    <source>
        <dbReference type="ARBA" id="ARBA00022676"/>
    </source>
</evidence>
<evidence type="ECO:0000256" key="3">
    <source>
        <dbReference type="ARBA" id="ARBA00022679"/>
    </source>
</evidence>
<comment type="subcellular location">
    <subcellularLocation>
        <location evidence="1">Membrane</location>
        <topology evidence="1">Multi-pass membrane protein</topology>
    </subcellularLocation>
</comment>
<dbReference type="InterPro" id="IPR050256">
    <property type="entry name" value="Glycosyltransferase_2"/>
</dbReference>
<dbReference type="PANTHER" id="PTHR48090">
    <property type="entry name" value="UNDECAPRENYL-PHOSPHATE 4-DEOXY-4-FORMAMIDO-L-ARABINOSE TRANSFERASE-RELATED"/>
    <property type="match status" value="1"/>
</dbReference>
<protein>
    <submittedName>
        <fullName evidence="9">Glycosyltransferase</fullName>
    </submittedName>
</protein>
<evidence type="ECO:0000259" key="8">
    <source>
        <dbReference type="Pfam" id="PF00535"/>
    </source>
</evidence>
<dbReference type="CDD" id="cd04187">
    <property type="entry name" value="DPM1_like_bac"/>
    <property type="match status" value="1"/>
</dbReference>
<keyword evidence="5 7" id="KW-1133">Transmembrane helix</keyword>
<evidence type="ECO:0000256" key="1">
    <source>
        <dbReference type="ARBA" id="ARBA00004141"/>
    </source>
</evidence>
<evidence type="ECO:0000256" key="6">
    <source>
        <dbReference type="ARBA" id="ARBA00023136"/>
    </source>
</evidence>
<keyword evidence="6 7" id="KW-0472">Membrane</keyword>
<sequence length="318" mass="36150">MPGRSTQYTVSIVVPMFNEADGIEHFYSVLKKELDRLKCVHEIIFVDDGSIDDSFEKVRQIAASDASVKGIQFSRNFGHQMALFAGLKMAAGDYIIMMDADLQHPPRLIPELIRHAQTGYDIVYTIRKDDETGFLKKSTSSLFYAVFNFLSGLKICNTADFRLITRTVCNTITSIDERDIFLRGLFCWIGFRQAGIEYKPDKRKYGTTKYTFKKMLRFALIGITSFSIKPIRLSLFLCIAAIMIAVFYSGYALYVKLVLDSAIQGWTSILILNSLFFAGVFMLLGIIGEYIGKIHMETKKRPLYIISNTFGDIQEKNN</sequence>
<dbReference type="InterPro" id="IPR001173">
    <property type="entry name" value="Glyco_trans_2-like"/>
</dbReference>
<name>A0A3A4R2X5_9BACT</name>
<dbReference type="Proteomes" id="UP000266426">
    <property type="component" value="Unassembled WGS sequence"/>
</dbReference>
<dbReference type="Gene3D" id="3.90.550.10">
    <property type="entry name" value="Spore Coat Polysaccharide Biosynthesis Protein SpsA, Chain A"/>
    <property type="match status" value="1"/>
</dbReference>
<dbReference type="Pfam" id="PF00535">
    <property type="entry name" value="Glycos_transf_2"/>
    <property type="match status" value="1"/>
</dbReference>
<keyword evidence="4 7" id="KW-0812">Transmembrane</keyword>
<evidence type="ECO:0000313" key="9">
    <source>
        <dbReference type="EMBL" id="RJP57157.1"/>
    </source>
</evidence>
<keyword evidence="3 9" id="KW-0808">Transferase</keyword>
<evidence type="ECO:0000313" key="10">
    <source>
        <dbReference type="Proteomes" id="UP000266426"/>
    </source>
</evidence>
<dbReference type="GO" id="GO:0005886">
    <property type="term" value="C:plasma membrane"/>
    <property type="evidence" value="ECO:0007669"/>
    <property type="project" value="TreeGrafter"/>
</dbReference>
<gene>
    <name evidence="9" type="ORF">C4541_10705</name>
</gene>
<evidence type="ECO:0000256" key="4">
    <source>
        <dbReference type="ARBA" id="ARBA00022692"/>
    </source>
</evidence>
<feature type="transmembrane region" description="Helical" evidence="7">
    <location>
        <begin position="266"/>
        <end position="291"/>
    </location>
</feature>
<evidence type="ECO:0000256" key="7">
    <source>
        <dbReference type="SAM" id="Phobius"/>
    </source>
</evidence>
<organism evidence="9 10">
    <name type="scientific">Candidatus Auribacter fodinae</name>
    <dbReference type="NCBI Taxonomy" id="2093366"/>
    <lineage>
        <taxon>Bacteria</taxon>
        <taxon>Pseudomonadati</taxon>
        <taxon>Candidatus Auribacterota</taxon>
        <taxon>Candidatus Auribacteria</taxon>
        <taxon>Candidatus Auribacterales</taxon>
        <taxon>Candidatus Auribacteraceae</taxon>
        <taxon>Candidatus Auribacter</taxon>
    </lineage>
</organism>
<feature type="transmembrane region" description="Helical" evidence="7">
    <location>
        <begin position="233"/>
        <end position="254"/>
    </location>
</feature>
<evidence type="ECO:0000256" key="5">
    <source>
        <dbReference type="ARBA" id="ARBA00022989"/>
    </source>
</evidence>
<dbReference type="InterPro" id="IPR029044">
    <property type="entry name" value="Nucleotide-diphossugar_trans"/>
</dbReference>